<dbReference type="Pfam" id="PF12328">
    <property type="entry name" value="Rpp20"/>
    <property type="match status" value="1"/>
</dbReference>
<dbReference type="Gene3D" id="3.30.110.20">
    <property type="entry name" value="Alba-like domain"/>
    <property type="match status" value="1"/>
</dbReference>
<dbReference type="PANTHER" id="PTHR15314">
    <property type="entry name" value="RIBONUCLEASE P PROTEIN SUBUNIT P20"/>
    <property type="match status" value="1"/>
</dbReference>
<proteinExistence type="inferred from homology"/>
<sequence>MQLFQVEYELKKRLPPKYQKSKNDIYITRNTSLSRQSNRVQKILDSELDEVVLHGIGAAVSRTLNLALQIQRKLSNSVQLHIRTSTVKVTDDLFPLYDEVDFTSRNRSISAIHIRISRRVLP</sequence>
<dbReference type="AlphaFoldDB" id="A0A0M3KHL2"/>
<evidence type="ECO:0000256" key="5">
    <source>
        <dbReference type="ARBA" id="ARBA00022552"/>
    </source>
</evidence>
<dbReference type="PIRSF" id="PIRSF036572">
    <property type="entry name" value="RPP20"/>
    <property type="match status" value="1"/>
</dbReference>
<dbReference type="GO" id="GO:0003676">
    <property type="term" value="F:nucleic acid binding"/>
    <property type="evidence" value="ECO:0007669"/>
    <property type="project" value="InterPro"/>
</dbReference>
<name>A0A0M3KHL2_ANISI</name>
<dbReference type="Proteomes" id="UP000267096">
    <property type="component" value="Unassembled WGS sequence"/>
</dbReference>
<evidence type="ECO:0000256" key="3">
    <source>
        <dbReference type="ARBA" id="ARBA00008018"/>
    </source>
</evidence>
<dbReference type="WBParaSite" id="ASIM_0002047701-mRNA-1">
    <property type="protein sequence ID" value="ASIM_0002047701-mRNA-1"/>
    <property type="gene ID" value="ASIM_0002047701"/>
</dbReference>
<keyword evidence="6 11" id="KW-0819">tRNA processing</keyword>
<evidence type="ECO:0000256" key="9">
    <source>
        <dbReference type="ARBA" id="ARBA00064615"/>
    </source>
</evidence>
<dbReference type="GO" id="GO:0005655">
    <property type="term" value="C:nucleolar ribonuclease P complex"/>
    <property type="evidence" value="ECO:0007669"/>
    <property type="project" value="InterPro"/>
</dbReference>
<comment type="subcellular location">
    <subcellularLocation>
        <location evidence="1">Cytoplasmic granule</location>
    </subcellularLocation>
    <subcellularLocation>
        <location evidence="2 11">Nucleus</location>
        <location evidence="2 11">Nucleolus</location>
    </subcellularLocation>
</comment>
<dbReference type="EMBL" id="UYRR01038129">
    <property type="protein sequence ID" value="VDK72656.1"/>
    <property type="molecule type" value="Genomic_DNA"/>
</dbReference>
<dbReference type="OrthoDB" id="416729at2759"/>
<dbReference type="InterPro" id="IPR014612">
    <property type="entry name" value="Pop7/Rpp20"/>
</dbReference>
<keyword evidence="4" id="KW-0963">Cytoplasm</keyword>
<evidence type="ECO:0000256" key="11">
    <source>
        <dbReference type="PIRNR" id="PIRNR036572"/>
    </source>
</evidence>
<reference evidence="12 13" key="2">
    <citation type="submission" date="2018-11" db="EMBL/GenBank/DDBJ databases">
        <authorList>
            <consortium name="Pathogen Informatics"/>
        </authorList>
    </citation>
    <scope>NUCLEOTIDE SEQUENCE [LARGE SCALE GENOMIC DNA]</scope>
</reference>
<dbReference type="GO" id="GO:0006364">
    <property type="term" value="P:rRNA processing"/>
    <property type="evidence" value="ECO:0007669"/>
    <property type="project" value="UniProtKB-KW"/>
</dbReference>
<dbReference type="FunFam" id="3.30.110.20:FF:000002">
    <property type="entry name" value="Ribonuclease P protein subunit p20"/>
    <property type="match status" value="1"/>
</dbReference>
<dbReference type="InterPro" id="IPR036882">
    <property type="entry name" value="Alba-like_dom_sf"/>
</dbReference>
<comment type="subunit">
    <text evidence="9">Component of nuclear RNase P and RNase MRP complexes. RNase P consists of a catalytic RNA moiety and 10 different protein chains; POP1, POP4, POP5, POP7, RPP14, RPP21, RPP25, RPP30, RPP38 and RPP40. Within the RNase P complex, POP1, POP7 and RPP25 form the 'finger' subcomplex, POP5, RPP14, RPP40 and homodimeric RPP30 form the 'palm' subcomplex, and RPP21, POP4 and RPP38 form the 'wrist' subcomplex. All subunits of the RNase P complex interact with the catalytic RNA. Several subunits of RNase P are also part of the RNase MRP complex. RNase MRP consists of a catalytic RNA moiety and about 8 protein subunits; POP1, POP7, RPP25, RPP30, RPP38, RPP40 and possibly also POP4 and POP5. Interacts with SMN1. POP7 forms a heterodimer with RPP25 that binds to the P3 stem loop of the catalytic RNA.</text>
</comment>
<comment type="similarity">
    <text evidence="3 11">Belongs to the histone-like Alba family.</text>
</comment>
<evidence type="ECO:0000256" key="1">
    <source>
        <dbReference type="ARBA" id="ARBA00004463"/>
    </source>
</evidence>
<dbReference type="SUPFAM" id="SSF82704">
    <property type="entry name" value="AlbA-like"/>
    <property type="match status" value="1"/>
</dbReference>
<accession>A0A0M3KHL2</accession>
<evidence type="ECO:0000313" key="12">
    <source>
        <dbReference type="EMBL" id="VDK72656.1"/>
    </source>
</evidence>
<protein>
    <recommendedName>
        <fullName evidence="10 11">Ribonuclease P protein subunit p20</fullName>
        <shortName evidence="11">RNaseP protein p20</shortName>
    </recommendedName>
</protein>
<evidence type="ECO:0000256" key="4">
    <source>
        <dbReference type="ARBA" id="ARBA00022490"/>
    </source>
</evidence>
<dbReference type="GO" id="GO:0000172">
    <property type="term" value="C:ribonuclease MRP complex"/>
    <property type="evidence" value="ECO:0007669"/>
    <property type="project" value="InterPro"/>
</dbReference>
<dbReference type="GO" id="GO:0004526">
    <property type="term" value="F:ribonuclease P activity"/>
    <property type="evidence" value="ECO:0007669"/>
    <property type="project" value="UniProtKB-UniRule"/>
</dbReference>
<evidence type="ECO:0000256" key="10">
    <source>
        <dbReference type="ARBA" id="ARBA00068472"/>
    </source>
</evidence>
<evidence type="ECO:0000256" key="6">
    <source>
        <dbReference type="ARBA" id="ARBA00022694"/>
    </source>
</evidence>
<keyword evidence="13" id="KW-1185">Reference proteome</keyword>
<evidence type="ECO:0000313" key="14">
    <source>
        <dbReference type="WBParaSite" id="ASIM_0002047701-mRNA-1"/>
    </source>
</evidence>
<dbReference type="GO" id="GO:0001682">
    <property type="term" value="P:tRNA 5'-leader removal"/>
    <property type="evidence" value="ECO:0007669"/>
    <property type="project" value="InterPro"/>
</dbReference>
<evidence type="ECO:0000256" key="8">
    <source>
        <dbReference type="ARBA" id="ARBA00053284"/>
    </source>
</evidence>
<comment type="function">
    <text evidence="8 11">Component of ribonuclease P, a ribonucleoprotein complex that generates mature tRNA molecules by cleaving their 5'-ends. Also a component of the MRP ribonuclease complex, which cleaves pre-rRNA sequences.</text>
</comment>
<keyword evidence="7 11" id="KW-0539">Nucleus</keyword>
<evidence type="ECO:0000313" key="13">
    <source>
        <dbReference type="Proteomes" id="UP000267096"/>
    </source>
</evidence>
<reference evidence="14" key="1">
    <citation type="submission" date="2017-02" db="UniProtKB">
        <authorList>
            <consortium name="WormBaseParasite"/>
        </authorList>
    </citation>
    <scope>IDENTIFICATION</scope>
</reference>
<keyword evidence="5 11" id="KW-0698">rRNA processing</keyword>
<evidence type="ECO:0000256" key="2">
    <source>
        <dbReference type="ARBA" id="ARBA00004604"/>
    </source>
</evidence>
<evidence type="ECO:0000256" key="7">
    <source>
        <dbReference type="ARBA" id="ARBA00023242"/>
    </source>
</evidence>
<dbReference type="PANTHER" id="PTHR15314:SF1">
    <property type="entry name" value="RIBONUCLEASE P PROTEIN SUBUNIT P20"/>
    <property type="match status" value="1"/>
</dbReference>
<organism evidence="14">
    <name type="scientific">Anisakis simplex</name>
    <name type="common">Herring worm</name>
    <dbReference type="NCBI Taxonomy" id="6269"/>
    <lineage>
        <taxon>Eukaryota</taxon>
        <taxon>Metazoa</taxon>
        <taxon>Ecdysozoa</taxon>
        <taxon>Nematoda</taxon>
        <taxon>Chromadorea</taxon>
        <taxon>Rhabditida</taxon>
        <taxon>Spirurina</taxon>
        <taxon>Ascaridomorpha</taxon>
        <taxon>Ascaridoidea</taxon>
        <taxon>Anisakidae</taxon>
        <taxon>Anisakis</taxon>
        <taxon>Anisakis simplex complex</taxon>
    </lineage>
</organism>
<gene>
    <name evidence="12" type="ORF">ASIM_LOCUS19858</name>
</gene>